<gene>
    <name evidence="3" type="ORF">GCM10009755_10520</name>
</gene>
<dbReference type="PANTHER" id="PTHR47829">
    <property type="entry name" value="HYDROLASE, PUTATIVE (AFU_ORTHOLOGUE AFUA_1G12880)-RELATED"/>
    <property type="match status" value="1"/>
</dbReference>
<protein>
    <submittedName>
        <fullName evidence="3">Phosphotransferase family protein</fullName>
    </submittedName>
</protein>
<dbReference type="InterPro" id="IPR011009">
    <property type="entry name" value="Kinase-like_dom_sf"/>
</dbReference>
<proteinExistence type="predicted"/>
<comment type="caution">
    <text evidence="3">The sequence shown here is derived from an EMBL/GenBank/DDBJ whole genome shotgun (WGS) entry which is preliminary data.</text>
</comment>
<evidence type="ECO:0000313" key="3">
    <source>
        <dbReference type="EMBL" id="GAA2003398.1"/>
    </source>
</evidence>
<name>A0ABP5ENE3_9MICO</name>
<keyword evidence="4" id="KW-1185">Reference proteome</keyword>
<feature type="compositionally biased region" description="Low complexity" evidence="1">
    <location>
        <begin position="17"/>
        <end position="27"/>
    </location>
</feature>
<sequence length="361" mass="39494">MTHSEATAEERSREAPSSEARSGAPAGIDPEKVGAWIRERFGADEVEYEVLSVGRSNLTFTLLVDGRKRWVLRRPPLGHTGGSAHNVAREGRIMAALGPTDVPVPHVLEIVDDPAVMEVPFVFMDHCAGFALNTPEDWARIPADRREATAFGMVDTLAAIHSVDVDAVGLTDLRRPGSLIERQLRRWLSQFETITTRDIPEIKAVHDVLASRVPPAELSPVGIAHGDFKPNNMIFAEDGSVQAVVDWELTAIGETLTDLGYFVAMLTTPEDFTSIWVPREADGFPSAQSLVARYEEATGATAHNVGYYAAFAMWKLACIREGVYTRLITGQMGDLDLDPTYAGEGVEQLAQQALTILEEEN</sequence>
<dbReference type="InterPro" id="IPR041726">
    <property type="entry name" value="ACAD10_11_N"/>
</dbReference>
<dbReference type="Proteomes" id="UP001500755">
    <property type="component" value="Unassembled WGS sequence"/>
</dbReference>
<dbReference type="PANTHER" id="PTHR47829:SF1">
    <property type="entry name" value="HAD FAMILY PHOSPHATASE"/>
    <property type="match status" value="1"/>
</dbReference>
<evidence type="ECO:0000256" key="1">
    <source>
        <dbReference type="SAM" id="MobiDB-lite"/>
    </source>
</evidence>
<evidence type="ECO:0000313" key="4">
    <source>
        <dbReference type="Proteomes" id="UP001500755"/>
    </source>
</evidence>
<dbReference type="SUPFAM" id="SSF56112">
    <property type="entry name" value="Protein kinase-like (PK-like)"/>
    <property type="match status" value="1"/>
</dbReference>
<feature type="compositionally biased region" description="Basic and acidic residues" evidence="1">
    <location>
        <begin position="1"/>
        <end position="16"/>
    </location>
</feature>
<dbReference type="CDD" id="cd05154">
    <property type="entry name" value="ACAD10_11_N-like"/>
    <property type="match status" value="1"/>
</dbReference>
<dbReference type="Gene3D" id="3.30.200.20">
    <property type="entry name" value="Phosphorylase Kinase, domain 1"/>
    <property type="match status" value="1"/>
</dbReference>
<feature type="region of interest" description="Disordered" evidence="1">
    <location>
        <begin position="1"/>
        <end position="29"/>
    </location>
</feature>
<feature type="domain" description="Aminoglycoside phosphotransferase" evidence="2">
    <location>
        <begin position="48"/>
        <end position="271"/>
    </location>
</feature>
<accession>A0ABP5ENE3</accession>
<dbReference type="Pfam" id="PF01636">
    <property type="entry name" value="APH"/>
    <property type="match status" value="1"/>
</dbReference>
<dbReference type="RefSeq" id="WP_344307645.1">
    <property type="nucleotide sequence ID" value="NZ_BAAANO010000009.1"/>
</dbReference>
<dbReference type="InterPro" id="IPR002575">
    <property type="entry name" value="Aminoglycoside_PTrfase"/>
</dbReference>
<dbReference type="InterPro" id="IPR052898">
    <property type="entry name" value="ACAD10-like"/>
</dbReference>
<evidence type="ECO:0000259" key="2">
    <source>
        <dbReference type="Pfam" id="PF01636"/>
    </source>
</evidence>
<dbReference type="Gene3D" id="3.90.1200.10">
    <property type="match status" value="1"/>
</dbReference>
<organism evidence="3 4">
    <name type="scientific">Brevibacterium samyangense</name>
    <dbReference type="NCBI Taxonomy" id="366888"/>
    <lineage>
        <taxon>Bacteria</taxon>
        <taxon>Bacillati</taxon>
        <taxon>Actinomycetota</taxon>
        <taxon>Actinomycetes</taxon>
        <taxon>Micrococcales</taxon>
        <taxon>Brevibacteriaceae</taxon>
        <taxon>Brevibacterium</taxon>
    </lineage>
</organism>
<reference evidence="4" key="1">
    <citation type="journal article" date="2019" name="Int. J. Syst. Evol. Microbiol.">
        <title>The Global Catalogue of Microorganisms (GCM) 10K type strain sequencing project: providing services to taxonomists for standard genome sequencing and annotation.</title>
        <authorList>
            <consortium name="The Broad Institute Genomics Platform"/>
            <consortium name="The Broad Institute Genome Sequencing Center for Infectious Disease"/>
            <person name="Wu L."/>
            <person name="Ma J."/>
        </authorList>
    </citation>
    <scope>NUCLEOTIDE SEQUENCE [LARGE SCALE GENOMIC DNA]</scope>
    <source>
        <strain evidence="4">JCM 14546</strain>
    </source>
</reference>
<dbReference type="EMBL" id="BAAANO010000009">
    <property type="protein sequence ID" value="GAA2003398.1"/>
    <property type="molecule type" value="Genomic_DNA"/>
</dbReference>